<keyword evidence="5 8" id="KW-1133">Transmembrane helix</keyword>
<feature type="region of interest" description="Disordered" evidence="7">
    <location>
        <begin position="319"/>
        <end position="506"/>
    </location>
</feature>
<dbReference type="PANTHER" id="PTHR47797:SF3">
    <property type="entry name" value="CYTOCHROME B561 DOMAIN-CONTAINING PROTEIN"/>
    <property type="match status" value="1"/>
</dbReference>
<feature type="compositionally biased region" description="Gly residues" evidence="7">
    <location>
        <begin position="436"/>
        <end position="450"/>
    </location>
</feature>
<feature type="compositionally biased region" description="Polar residues" evidence="7">
    <location>
        <begin position="327"/>
        <end position="348"/>
    </location>
</feature>
<feature type="transmembrane region" description="Helical" evidence="8">
    <location>
        <begin position="137"/>
        <end position="157"/>
    </location>
</feature>
<evidence type="ECO:0000313" key="11">
    <source>
        <dbReference type="Proteomes" id="UP001527925"/>
    </source>
</evidence>
<protein>
    <recommendedName>
        <fullName evidence="9">Cytochrome b561 domain-containing protein</fullName>
    </recommendedName>
</protein>
<comment type="subcellular location">
    <subcellularLocation>
        <location evidence="1">Membrane</location>
    </subcellularLocation>
</comment>
<comment type="caution">
    <text evidence="10">The sequence shown here is derived from an EMBL/GenBank/DDBJ whole genome shotgun (WGS) entry which is preliminary data.</text>
</comment>
<keyword evidence="4" id="KW-0249">Electron transport</keyword>
<dbReference type="Gene3D" id="2.60.40.1210">
    <property type="entry name" value="Cellobiose dehydrogenase, cytochrome domain"/>
    <property type="match status" value="1"/>
</dbReference>
<evidence type="ECO:0000256" key="8">
    <source>
        <dbReference type="SAM" id="Phobius"/>
    </source>
</evidence>
<sequence>MVIGWPNSSGNITISSRTSSARVQPVVAAKPFATLIDLQIPKPDWATISFSFKWTAVADGSALVAPGNFIYASSPTKVTNGAIQQHGATRGSIAGFNFNSAPPGGNITDSGSASSGKPFLTFSDPASYQLLIKLHGIAMVIAWAVAPFVGIFIARFLKDVLGVWWYRLHLGIMFVFCFLVTIASSLLVFLYKPPPHLSSIHHILGTLVCVLVLIQVVLGFVANALFSPMRDSVPWWDQAHWWLGRTVSIAGIVNLFLGLQLFQDQGYALASWIPLALGAYLFIAFVVLALGERFFGQVTHARGKGTDIELTRKSSARTDNVFKSDRSANGNSGPRRQNTIDTQGSSRRGSFGSATPLKRSVDYPQTSPKPPMPPVPPVPAMPSDFTTELQSPRDRDRYTAYSYAEPPPPPRAAAATAVLPPPQPEQFFEVSSPSPRGGGGGSPRGYGGGQDRYADARQPDRYADPRYTVIDASYGGVARPETRMYESQYGRPNGGGDRGGGGGRRY</sequence>
<feature type="transmembrane region" description="Helical" evidence="8">
    <location>
        <begin position="203"/>
        <end position="222"/>
    </location>
</feature>
<dbReference type="Gene3D" id="1.20.120.1770">
    <property type="match status" value="1"/>
</dbReference>
<evidence type="ECO:0000256" key="6">
    <source>
        <dbReference type="ARBA" id="ARBA00023136"/>
    </source>
</evidence>
<evidence type="ECO:0000256" key="1">
    <source>
        <dbReference type="ARBA" id="ARBA00004370"/>
    </source>
</evidence>
<accession>A0ABR4N1Z7</accession>
<dbReference type="Pfam" id="PF03188">
    <property type="entry name" value="Cytochrom_B561"/>
    <property type="match status" value="1"/>
</dbReference>
<dbReference type="CDD" id="cd08760">
    <property type="entry name" value="Cyt_b561_FRRS1_like"/>
    <property type="match status" value="1"/>
</dbReference>
<name>A0ABR4N1Z7_9FUNG</name>
<evidence type="ECO:0000313" key="10">
    <source>
        <dbReference type="EMBL" id="KAL2913503.1"/>
    </source>
</evidence>
<feature type="compositionally biased region" description="Pro residues" evidence="7">
    <location>
        <begin position="367"/>
        <end position="380"/>
    </location>
</feature>
<feature type="transmembrane region" description="Helical" evidence="8">
    <location>
        <begin position="242"/>
        <end position="262"/>
    </location>
</feature>
<feature type="compositionally biased region" description="Basic and acidic residues" evidence="7">
    <location>
        <begin position="452"/>
        <end position="464"/>
    </location>
</feature>
<evidence type="ECO:0000256" key="2">
    <source>
        <dbReference type="ARBA" id="ARBA00022448"/>
    </source>
</evidence>
<dbReference type="Proteomes" id="UP001527925">
    <property type="component" value="Unassembled WGS sequence"/>
</dbReference>
<keyword evidence="3 8" id="KW-0812">Transmembrane</keyword>
<dbReference type="PROSITE" id="PS50939">
    <property type="entry name" value="CYTOCHROME_B561"/>
    <property type="match status" value="1"/>
</dbReference>
<organism evidence="10 11">
    <name type="scientific">Polyrhizophydium stewartii</name>
    <dbReference type="NCBI Taxonomy" id="2732419"/>
    <lineage>
        <taxon>Eukaryota</taxon>
        <taxon>Fungi</taxon>
        <taxon>Fungi incertae sedis</taxon>
        <taxon>Chytridiomycota</taxon>
        <taxon>Chytridiomycota incertae sedis</taxon>
        <taxon>Chytridiomycetes</taxon>
        <taxon>Rhizophydiales</taxon>
        <taxon>Rhizophydiales incertae sedis</taxon>
        <taxon>Polyrhizophydium</taxon>
    </lineage>
</organism>
<evidence type="ECO:0000256" key="4">
    <source>
        <dbReference type="ARBA" id="ARBA00022982"/>
    </source>
</evidence>
<dbReference type="InterPro" id="IPR006593">
    <property type="entry name" value="Cyt_b561/ferric_Rdtase_TM"/>
</dbReference>
<reference evidence="10 11" key="1">
    <citation type="submission" date="2023-09" db="EMBL/GenBank/DDBJ databases">
        <title>Pangenome analysis of Batrachochytrium dendrobatidis and related Chytrids.</title>
        <authorList>
            <person name="Yacoub M.N."/>
            <person name="Stajich J.E."/>
            <person name="James T.Y."/>
        </authorList>
    </citation>
    <scope>NUCLEOTIDE SEQUENCE [LARGE SCALE GENOMIC DNA]</scope>
    <source>
        <strain evidence="10 11">JEL0888</strain>
    </source>
</reference>
<keyword evidence="6 8" id="KW-0472">Membrane</keyword>
<feature type="compositionally biased region" description="Gly residues" evidence="7">
    <location>
        <begin position="492"/>
        <end position="506"/>
    </location>
</feature>
<dbReference type="SMART" id="SM00665">
    <property type="entry name" value="B561"/>
    <property type="match status" value="1"/>
</dbReference>
<keyword evidence="2" id="KW-0813">Transport</keyword>
<evidence type="ECO:0000256" key="3">
    <source>
        <dbReference type="ARBA" id="ARBA00022692"/>
    </source>
</evidence>
<dbReference type="SUPFAM" id="SSF49344">
    <property type="entry name" value="CBD9-like"/>
    <property type="match status" value="1"/>
</dbReference>
<feature type="domain" description="Cytochrome b561" evidence="9">
    <location>
        <begin position="94"/>
        <end position="299"/>
    </location>
</feature>
<evidence type="ECO:0000259" key="9">
    <source>
        <dbReference type="PROSITE" id="PS50939"/>
    </source>
</evidence>
<evidence type="ECO:0000256" key="5">
    <source>
        <dbReference type="ARBA" id="ARBA00022989"/>
    </source>
</evidence>
<proteinExistence type="predicted"/>
<dbReference type="EMBL" id="JADGIZ020000045">
    <property type="protein sequence ID" value="KAL2913503.1"/>
    <property type="molecule type" value="Genomic_DNA"/>
</dbReference>
<keyword evidence="11" id="KW-1185">Reference proteome</keyword>
<gene>
    <name evidence="10" type="ORF">HK105_206963</name>
</gene>
<feature type="transmembrane region" description="Helical" evidence="8">
    <location>
        <begin position="269"/>
        <end position="290"/>
    </location>
</feature>
<feature type="transmembrane region" description="Helical" evidence="8">
    <location>
        <begin position="169"/>
        <end position="191"/>
    </location>
</feature>
<evidence type="ECO:0000256" key="7">
    <source>
        <dbReference type="SAM" id="MobiDB-lite"/>
    </source>
</evidence>
<dbReference type="PANTHER" id="PTHR47797">
    <property type="entry name" value="DEHYDROGENASE, PUTATIVE (AFU_ORTHOLOGUE AFUA_8G05805)-RELATED"/>
    <property type="match status" value="1"/>
</dbReference>